<evidence type="ECO:0000313" key="14">
    <source>
        <dbReference type="EMBL" id="BCO08778.1"/>
    </source>
</evidence>
<dbReference type="SMART" id="SM00387">
    <property type="entry name" value="HATPase_c"/>
    <property type="match status" value="1"/>
</dbReference>
<evidence type="ECO:0000256" key="8">
    <source>
        <dbReference type="ARBA" id="ARBA00022840"/>
    </source>
</evidence>
<gene>
    <name evidence="14" type="ORF">GF1_11540</name>
</gene>
<keyword evidence="8" id="KW-0067">ATP-binding</keyword>
<feature type="transmembrane region" description="Helical" evidence="11">
    <location>
        <begin position="170"/>
        <end position="189"/>
    </location>
</feature>
<dbReference type="Proteomes" id="UP001063350">
    <property type="component" value="Chromosome"/>
</dbReference>
<dbReference type="PROSITE" id="PS51257">
    <property type="entry name" value="PROKAR_LIPOPROTEIN"/>
    <property type="match status" value="1"/>
</dbReference>
<evidence type="ECO:0000256" key="3">
    <source>
        <dbReference type="ARBA" id="ARBA00012438"/>
    </source>
</evidence>
<dbReference type="GO" id="GO:0000155">
    <property type="term" value="F:phosphorelay sensor kinase activity"/>
    <property type="evidence" value="ECO:0007669"/>
    <property type="project" value="InterPro"/>
</dbReference>
<dbReference type="InterPro" id="IPR003661">
    <property type="entry name" value="HisK_dim/P_dom"/>
</dbReference>
<keyword evidence="9" id="KW-0902">Two-component regulatory system</keyword>
<keyword evidence="11" id="KW-0472">Membrane</keyword>
<dbReference type="CDD" id="cd00082">
    <property type="entry name" value="HisKA"/>
    <property type="match status" value="1"/>
</dbReference>
<dbReference type="PANTHER" id="PTHR43065:SF10">
    <property type="entry name" value="PEROXIDE STRESS-ACTIVATED HISTIDINE KINASE MAK3"/>
    <property type="match status" value="1"/>
</dbReference>
<dbReference type="RefSeq" id="WP_267928678.1">
    <property type="nucleotide sequence ID" value="NZ_AP024233.1"/>
</dbReference>
<feature type="coiled-coil region" evidence="10">
    <location>
        <begin position="221"/>
        <end position="258"/>
    </location>
</feature>
<evidence type="ECO:0000259" key="12">
    <source>
        <dbReference type="PROSITE" id="PS50109"/>
    </source>
</evidence>
<keyword evidence="7" id="KW-0418">Kinase</keyword>
<dbReference type="Gene3D" id="3.30.565.10">
    <property type="entry name" value="Histidine kinase-like ATPase, C-terminal domain"/>
    <property type="match status" value="1"/>
</dbReference>
<dbReference type="InterPro" id="IPR005467">
    <property type="entry name" value="His_kinase_dom"/>
</dbReference>
<dbReference type="Gene3D" id="6.10.340.10">
    <property type="match status" value="1"/>
</dbReference>
<evidence type="ECO:0000256" key="11">
    <source>
        <dbReference type="SAM" id="Phobius"/>
    </source>
</evidence>
<dbReference type="CDD" id="cd06225">
    <property type="entry name" value="HAMP"/>
    <property type="match status" value="1"/>
</dbReference>
<feature type="transmembrane region" description="Helical" evidence="11">
    <location>
        <begin position="7"/>
        <end position="28"/>
    </location>
</feature>
<dbReference type="Pfam" id="PF00672">
    <property type="entry name" value="HAMP"/>
    <property type="match status" value="1"/>
</dbReference>
<accession>A0A915TZS9</accession>
<dbReference type="Pfam" id="PF02518">
    <property type="entry name" value="HATPase_c"/>
    <property type="match status" value="1"/>
</dbReference>
<dbReference type="Gene3D" id="1.10.287.130">
    <property type="match status" value="1"/>
</dbReference>
<keyword evidence="5" id="KW-0808">Transferase</keyword>
<dbReference type="EC" id="2.7.13.3" evidence="3"/>
<dbReference type="InterPro" id="IPR003594">
    <property type="entry name" value="HATPase_dom"/>
</dbReference>
<protein>
    <recommendedName>
        <fullName evidence="3">histidine kinase</fullName>
        <ecNumber evidence="3">2.7.13.3</ecNumber>
    </recommendedName>
</protein>
<reference evidence="14" key="1">
    <citation type="submission" date="2020-12" db="EMBL/GenBank/DDBJ databases">
        <title>Desulfobium dissulfuricans gen. nov., sp. nov., a novel mesophilic, sulfate-reducing bacterium isolated from a deep-sea hydrothermal vent.</title>
        <authorList>
            <person name="Hashimoto Y."/>
            <person name="Tame A."/>
            <person name="Sawayama S."/>
            <person name="Miyazaki J."/>
            <person name="Takai K."/>
            <person name="Nakagawa S."/>
        </authorList>
    </citation>
    <scope>NUCLEOTIDE SEQUENCE</scope>
    <source>
        <strain evidence="14">GF1</strain>
    </source>
</reference>
<dbReference type="InterPro" id="IPR036890">
    <property type="entry name" value="HATPase_C_sf"/>
</dbReference>
<keyword evidence="4" id="KW-0597">Phosphoprotein</keyword>
<dbReference type="GO" id="GO:0005524">
    <property type="term" value="F:ATP binding"/>
    <property type="evidence" value="ECO:0007669"/>
    <property type="project" value="UniProtKB-KW"/>
</dbReference>
<dbReference type="InterPro" id="IPR004358">
    <property type="entry name" value="Sig_transdc_His_kin-like_C"/>
</dbReference>
<feature type="domain" description="Histidine kinase" evidence="12">
    <location>
        <begin position="274"/>
        <end position="486"/>
    </location>
</feature>
<keyword evidence="11" id="KW-0812">Transmembrane</keyword>
<keyword evidence="15" id="KW-1185">Reference proteome</keyword>
<keyword evidence="10" id="KW-0175">Coiled coil</keyword>
<dbReference type="PRINTS" id="PR00344">
    <property type="entry name" value="BCTRLSENSOR"/>
</dbReference>
<comment type="catalytic activity">
    <reaction evidence="1">
        <text>ATP + protein L-histidine = ADP + protein N-phospho-L-histidine.</text>
        <dbReference type="EC" id="2.7.13.3"/>
    </reaction>
</comment>
<dbReference type="PROSITE" id="PS50885">
    <property type="entry name" value="HAMP"/>
    <property type="match status" value="1"/>
</dbReference>
<sequence>MKISTRLFLYISSLIILSSIGLGCISVRDERVHLMDEAKMTARTLARTLATTFKYYHITDQYQRLGELIHAVVPVDRDVNNLLINIYDRQGQMVDLSFEHGVNRHAIQRERTPVDFSRGGNEQIITEGSHEYFSVISPIKNSRGELQGGVEILLSLDSINNTLAGLVRKFIIFIVLTALLLGLVLYLVCHWNITLPIGRLKEAAKNLGHGDLGLRIEKSGVTELDELIEEFNRMAHNIERQNRRKEQLFQEKINLERGLRHRDKLASIGQLASGLAHEIGTPLNVISGRAEYLLKKSGDSEARAENLEVIIRQAERITRIIQQMLAFSRKPTAEFKQVELEKIITEAFSLCQLKQRKDHPAVELELELAIQTLMADADGLRQLFVNLMLNSFHSMKNGGTIKVSSRREQAKPGEVVLTYEDWGEGIPGELAERIFDPFFTTKEVGEGTGLGLYMVASIIQEHQGRITLDREVSRGARFIIHLPANPHRATTAGAEA</sequence>
<evidence type="ECO:0000256" key="4">
    <source>
        <dbReference type="ARBA" id="ARBA00022553"/>
    </source>
</evidence>
<dbReference type="GO" id="GO:0016020">
    <property type="term" value="C:membrane"/>
    <property type="evidence" value="ECO:0007669"/>
    <property type="project" value="UniProtKB-SubCell"/>
</dbReference>
<evidence type="ECO:0000256" key="9">
    <source>
        <dbReference type="ARBA" id="ARBA00023012"/>
    </source>
</evidence>
<organism evidence="14 15">
    <name type="scientific">Desulfolithobacter dissulfuricans</name>
    <dbReference type="NCBI Taxonomy" id="2795293"/>
    <lineage>
        <taxon>Bacteria</taxon>
        <taxon>Pseudomonadati</taxon>
        <taxon>Thermodesulfobacteriota</taxon>
        <taxon>Desulfobulbia</taxon>
        <taxon>Desulfobulbales</taxon>
        <taxon>Desulfobulbaceae</taxon>
        <taxon>Desulfolithobacter</taxon>
    </lineage>
</organism>
<proteinExistence type="predicted"/>
<dbReference type="EMBL" id="AP024233">
    <property type="protein sequence ID" value="BCO08778.1"/>
    <property type="molecule type" value="Genomic_DNA"/>
</dbReference>
<feature type="domain" description="HAMP" evidence="13">
    <location>
        <begin position="191"/>
        <end position="243"/>
    </location>
</feature>
<keyword evidence="6" id="KW-0547">Nucleotide-binding</keyword>
<name>A0A915TZS9_9BACT</name>
<evidence type="ECO:0000256" key="6">
    <source>
        <dbReference type="ARBA" id="ARBA00022741"/>
    </source>
</evidence>
<dbReference type="SMART" id="SM00388">
    <property type="entry name" value="HisKA"/>
    <property type="match status" value="1"/>
</dbReference>
<keyword evidence="11" id="KW-1133">Transmembrane helix</keyword>
<evidence type="ECO:0000256" key="10">
    <source>
        <dbReference type="SAM" id="Coils"/>
    </source>
</evidence>
<comment type="subcellular location">
    <subcellularLocation>
        <location evidence="2">Membrane</location>
    </subcellularLocation>
</comment>
<evidence type="ECO:0000256" key="7">
    <source>
        <dbReference type="ARBA" id="ARBA00022777"/>
    </source>
</evidence>
<dbReference type="SMART" id="SM00304">
    <property type="entry name" value="HAMP"/>
    <property type="match status" value="1"/>
</dbReference>
<dbReference type="AlphaFoldDB" id="A0A915TZS9"/>
<dbReference type="KEGG" id="ddu:GF1_11540"/>
<dbReference type="SUPFAM" id="SSF55874">
    <property type="entry name" value="ATPase domain of HSP90 chaperone/DNA topoisomerase II/histidine kinase"/>
    <property type="match status" value="1"/>
</dbReference>
<dbReference type="SUPFAM" id="SSF47384">
    <property type="entry name" value="Homodimeric domain of signal transducing histidine kinase"/>
    <property type="match status" value="1"/>
</dbReference>
<dbReference type="PROSITE" id="PS50109">
    <property type="entry name" value="HIS_KIN"/>
    <property type="match status" value="1"/>
</dbReference>
<dbReference type="InterPro" id="IPR003660">
    <property type="entry name" value="HAMP_dom"/>
</dbReference>
<evidence type="ECO:0000256" key="2">
    <source>
        <dbReference type="ARBA" id="ARBA00004370"/>
    </source>
</evidence>
<evidence type="ECO:0000256" key="1">
    <source>
        <dbReference type="ARBA" id="ARBA00000085"/>
    </source>
</evidence>
<evidence type="ECO:0000256" key="5">
    <source>
        <dbReference type="ARBA" id="ARBA00022679"/>
    </source>
</evidence>
<evidence type="ECO:0000259" key="13">
    <source>
        <dbReference type="PROSITE" id="PS50885"/>
    </source>
</evidence>
<dbReference type="InterPro" id="IPR036097">
    <property type="entry name" value="HisK_dim/P_sf"/>
</dbReference>
<dbReference type="Pfam" id="PF00512">
    <property type="entry name" value="HisKA"/>
    <property type="match status" value="1"/>
</dbReference>
<evidence type="ECO:0000313" key="15">
    <source>
        <dbReference type="Proteomes" id="UP001063350"/>
    </source>
</evidence>
<dbReference type="SUPFAM" id="SSF158472">
    <property type="entry name" value="HAMP domain-like"/>
    <property type="match status" value="1"/>
</dbReference>
<dbReference type="PANTHER" id="PTHR43065">
    <property type="entry name" value="SENSOR HISTIDINE KINASE"/>
    <property type="match status" value="1"/>
</dbReference>